<reference evidence="2" key="1">
    <citation type="journal article" date="2019" name="Int. J. Syst. Evol. Microbiol.">
        <title>The Global Catalogue of Microorganisms (GCM) 10K type strain sequencing project: providing services to taxonomists for standard genome sequencing and annotation.</title>
        <authorList>
            <consortium name="The Broad Institute Genomics Platform"/>
            <consortium name="The Broad Institute Genome Sequencing Center for Infectious Disease"/>
            <person name="Wu L."/>
            <person name="Ma J."/>
        </authorList>
    </citation>
    <scope>NUCLEOTIDE SEQUENCE [LARGE SCALE GENOMIC DNA]</scope>
    <source>
        <strain evidence="2">JCM 17841</strain>
    </source>
</reference>
<evidence type="ECO:0000313" key="2">
    <source>
        <dbReference type="Proteomes" id="UP001501243"/>
    </source>
</evidence>
<dbReference type="EMBL" id="BAABGQ010000005">
    <property type="protein sequence ID" value="GAA4497724.1"/>
    <property type="molecule type" value="Genomic_DNA"/>
</dbReference>
<accession>A0ABP8Q832</accession>
<evidence type="ECO:0000313" key="1">
    <source>
        <dbReference type="EMBL" id="GAA4497724.1"/>
    </source>
</evidence>
<organism evidence="1 2">
    <name type="scientific">Hymenobacter ginsengisoli</name>
    <dbReference type="NCBI Taxonomy" id="1051626"/>
    <lineage>
        <taxon>Bacteria</taxon>
        <taxon>Pseudomonadati</taxon>
        <taxon>Bacteroidota</taxon>
        <taxon>Cytophagia</taxon>
        <taxon>Cytophagales</taxon>
        <taxon>Hymenobacteraceae</taxon>
        <taxon>Hymenobacter</taxon>
    </lineage>
</organism>
<gene>
    <name evidence="1" type="ORF">GCM10023172_13140</name>
</gene>
<sequence length="116" mass="13166">MNAGLASRLASYYELPPVAQRETRKLVLETANADPAAFIRLVHAQKFETVADELSNKLPIFYEALATDLDNWGDFFMQEAQRLFALARTATAPQKVLTYLDEFSFISAAEFKKEMR</sequence>
<dbReference type="Proteomes" id="UP001501243">
    <property type="component" value="Unassembled WGS sequence"/>
</dbReference>
<comment type="caution">
    <text evidence="1">The sequence shown here is derived from an EMBL/GenBank/DDBJ whole genome shotgun (WGS) entry which is preliminary data.</text>
</comment>
<name>A0ABP8Q832_9BACT</name>
<proteinExistence type="predicted"/>
<dbReference type="RefSeq" id="WP_208131732.1">
    <property type="nucleotide sequence ID" value="NZ_BAABGQ010000005.1"/>
</dbReference>
<keyword evidence="2" id="KW-1185">Reference proteome</keyword>
<protein>
    <submittedName>
        <fullName evidence="1">Uncharacterized protein</fullName>
    </submittedName>
</protein>